<dbReference type="Proteomes" id="UP000036958">
    <property type="component" value="Unassembled WGS sequence"/>
</dbReference>
<protein>
    <recommendedName>
        <fullName evidence="6">DUF1680 family protein</fullName>
    </recommendedName>
</protein>
<evidence type="ECO:0000313" key="4">
    <source>
        <dbReference type="EMBL" id="KOH45491.1"/>
    </source>
</evidence>
<dbReference type="GO" id="GO:0005975">
    <property type="term" value="P:carbohydrate metabolic process"/>
    <property type="evidence" value="ECO:0007669"/>
    <property type="project" value="InterPro"/>
</dbReference>
<dbReference type="OrthoDB" id="9757939at2"/>
<evidence type="ECO:0000256" key="1">
    <source>
        <dbReference type="SAM" id="SignalP"/>
    </source>
</evidence>
<reference evidence="5" key="1">
    <citation type="submission" date="2015-07" db="EMBL/GenBank/DDBJ databases">
        <title>Genome sequencing of Sunxiuqinia dokdonensis strain SK.</title>
        <authorList>
            <person name="Ahn S."/>
            <person name="Kim B.-C."/>
        </authorList>
    </citation>
    <scope>NUCLEOTIDE SEQUENCE [LARGE SCALE GENOMIC DNA]</scope>
    <source>
        <strain evidence="5">SK</strain>
    </source>
</reference>
<dbReference type="SUPFAM" id="SSF48208">
    <property type="entry name" value="Six-hairpin glycosidases"/>
    <property type="match status" value="1"/>
</dbReference>
<dbReference type="PANTHER" id="PTHR31151">
    <property type="entry name" value="PROLINE-TRNA LIGASE (DUF1680)"/>
    <property type="match status" value="1"/>
</dbReference>
<dbReference type="RefSeq" id="WP_053181849.1">
    <property type="nucleotide sequence ID" value="NZ_LGIA01000124.1"/>
</dbReference>
<evidence type="ECO:0008006" key="6">
    <source>
        <dbReference type="Google" id="ProtNLM"/>
    </source>
</evidence>
<evidence type="ECO:0000259" key="3">
    <source>
        <dbReference type="Pfam" id="PF20736"/>
    </source>
</evidence>
<keyword evidence="1" id="KW-0732">Signal</keyword>
<dbReference type="STRING" id="1409788.NC99_17060"/>
<evidence type="ECO:0000313" key="5">
    <source>
        <dbReference type="Proteomes" id="UP000036958"/>
    </source>
</evidence>
<feature type="signal peptide" evidence="1">
    <location>
        <begin position="1"/>
        <end position="22"/>
    </location>
</feature>
<dbReference type="Pfam" id="PF07944">
    <property type="entry name" value="Beta-AFase-like_GH127_cat"/>
    <property type="match status" value="1"/>
</dbReference>
<accession>A0A0L8VAK3</accession>
<dbReference type="Pfam" id="PF20736">
    <property type="entry name" value="Glyco_hydro127M"/>
    <property type="match status" value="1"/>
</dbReference>
<feature type="domain" description="Non-reducing end beta-L-arabinofuranosidase-like GH127 middle" evidence="3">
    <location>
        <begin position="431"/>
        <end position="526"/>
    </location>
</feature>
<proteinExistence type="predicted"/>
<dbReference type="AlphaFoldDB" id="A0A0L8VAK3"/>
<comment type="caution">
    <text evidence="4">The sequence shown here is derived from an EMBL/GenBank/DDBJ whole genome shotgun (WGS) entry which is preliminary data.</text>
</comment>
<organism evidence="4 5">
    <name type="scientific">Sunxiuqinia dokdonensis</name>
    <dbReference type="NCBI Taxonomy" id="1409788"/>
    <lineage>
        <taxon>Bacteria</taxon>
        <taxon>Pseudomonadati</taxon>
        <taxon>Bacteroidota</taxon>
        <taxon>Bacteroidia</taxon>
        <taxon>Marinilabiliales</taxon>
        <taxon>Prolixibacteraceae</taxon>
        <taxon>Sunxiuqinia</taxon>
    </lineage>
</organism>
<evidence type="ECO:0000259" key="2">
    <source>
        <dbReference type="Pfam" id="PF07944"/>
    </source>
</evidence>
<feature type="chain" id="PRO_5005591540" description="DUF1680 family protein" evidence="1">
    <location>
        <begin position="23"/>
        <end position="685"/>
    </location>
</feature>
<sequence length="685" mass="77887">MKRIFYSLALCFSVLVSFSSCQQPADDSQATVVAHPELHQQNDFYLSNQAPLQPAHFIKLPLGSIQPKGWILKLLELQKNGLCGHLGEISAWLDKENNAWLSEGGDHGWEEVPYWLRGYADMAFIFDDEDMKQEAMVWIEAILNSQQENGWFGPEVRSGNGNLDYWSNMIVLFTLQNYYEYSGDERVIDFMTKYFQFELTVPDEEFLSSYWENSRGGDNLYSVYWLYNHTRDAFLLELAEKIHRNTADWTQKSSLPNWHNVNIAQCFREPATWFMQSGDSAHYHASYNVHDLIRRTFGQVPGGMFGSDENSRLGYIDPRQGTETCGFAEQMTSDGIMMRITGDPLWADNCEDVLFNSFTAAFTSDMKSLRYITCPNGVTADAENHHPGIDNRGPFLTMNPFSSRCCQHNHGHALPYYLQNLVMASNDNGLAAILYNSSVTTAKVGDGTEVTLNQETNYPYEEDIRFSLNMEQNVAFPLYLRIPGWCENASLKLNGQPVQVSAQAGAYVKIDREWADGDQLTLNLPMSLSSRTWAVNQNSVSVDYGPLTFSLKIDEDYQKISSIESAIGDSKWQKDADPEKWPAYTIDPKSPWNYGLILDQENLEASLKIVRNDWPADDYPFSLENTPIEIQAKGRQIPSWTIDQYGLVDVQPRYPVQTSEPVEDITLVPMGAARLRIAAFPFLNE</sequence>
<dbReference type="PATRIC" id="fig|1409788.3.peg.1767"/>
<feature type="domain" description="Non-reducing end beta-L-arabinofuranosidase-like GH127 catalytic" evidence="2">
    <location>
        <begin position="41"/>
        <end position="414"/>
    </location>
</feature>
<dbReference type="InterPro" id="IPR008928">
    <property type="entry name" value="6-hairpin_glycosidase_sf"/>
</dbReference>
<dbReference type="InterPro" id="IPR049046">
    <property type="entry name" value="Beta-AFase-like_GH127_middle"/>
</dbReference>
<dbReference type="PROSITE" id="PS51257">
    <property type="entry name" value="PROKAR_LIPOPROTEIN"/>
    <property type="match status" value="1"/>
</dbReference>
<name>A0A0L8VAK3_9BACT</name>
<keyword evidence="5" id="KW-1185">Reference proteome</keyword>
<dbReference type="InterPro" id="IPR012878">
    <property type="entry name" value="Beta-AFase-like_GH127_cat"/>
</dbReference>
<dbReference type="PANTHER" id="PTHR31151:SF0">
    <property type="entry name" value="PROLINE-TRNA LIGASE (DUF1680)"/>
    <property type="match status" value="1"/>
</dbReference>
<gene>
    <name evidence="4" type="ORF">NC99_17060</name>
</gene>
<dbReference type="EMBL" id="LGIA01000124">
    <property type="protein sequence ID" value="KOH45491.1"/>
    <property type="molecule type" value="Genomic_DNA"/>
</dbReference>